<name>A0A8S1RRY8_9CILI</name>
<comment type="caution">
    <text evidence="1">The sequence shown here is derived from an EMBL/GenBank/DDBJ whole genome shotgun (WGS) entry which is preliminary data.</text>
</comment>
<gene>
    <name evidence="1" type="ORF">PSON_ATCC_30995.1.T3050016</name>
</gene>
<proteinExistence type="predicted"/>
<dbReference type="EMBL" id="CAJJDN010000305">
    <property type="protein sequence ID" value="CAD8130596.1"/>
    <property type="molecule type" value="Genomic_DNA"/>
</dbReference>
<accession>A0A8S1RRY8</accession>
<evidence type="ECO:0000313" key="2">
    <source>
        <dbReference type="Proteomes" id="UP000692954"/>
    </source>
</evidence>
<evidence type="ECO:0000313" key="1">
    <source>
        <dbReference type="EMBL" id="CAD8130596.1"/>
    </source>
</evidence>
<dbReference type="Proteomes" id="UP000692954">
    <property type="component" value="Unassembled WGS sequence"/>
</dbReference>
<organism evidence="1 2">
    <name type="scientific">Paramecium sonneborni</name>
    <dbReference type="NCBI Taxonomy" id="65129"/>
    <lineage>
        <taxon>Eukaryota</taxon>
        <taxon>Sar</taxon>
        <taxon>Alveolata</taxon>
        <taxon>Ciliophora</taxon>
        <taxon>Intramacronucleata</taxon>
        <taxon>Oligohymenophorea</taxon>
        <taxon>Peniculida</taxon>
        <taxon>Parameciidae</taxon>
        <taxon>Paramecium</taxon>
    </lineage>
</organism>
<keyword evidence="2" id="KW-1185">Reference proteome</keyword>
<sequence length="75" mass="8806">MLRNIQLILLIQSSERFDNKKIENTLICFQGVGNQESLENKTLTQEIKQYYNQSKFPVDNSNKQFGDTIIDFSQF</sequence>
<protein>
    <submittedName>
        <fullName evidence="1">Uncharacterized protein</fullName>
    </submittedName>
</protein>
<reference evidence="1" key="1">
    <citation type="submission" date="2021-01" db="EMBL/GenBank/DDBJ databases">
        <authorList>
            <consortium name="Genoscope - CEA"/>
            <person name="William W."/>
        </authorList>
    </citation>
    <scope>NUCLEOTIDE SEQUENCE</scope>
</reference>
<dbReference type="AlphaFoldDB" id="A0A8S1RRY8"/>